<dbReference type="AlphaFoldDB" id="A0A1I3JNN0"/>
<accession>A0A1I3JNN0</accession>
<gene>
    <name evidence="2" type="ORF">SAMN05443661_102191</name>
</gene>
<feature type="compositionally biased region" description="Basic and acidic residues" evidence="1">
    <location>
        <begin position="576"/>
        <end position="585"/>
    </location>
</feature>
<sequence>MASYNSLYPEPVELDGSSGLEWESVEWADEGAYADANHDDPDEGERRFYTVAIRRGRGSTSDAASVAVLGVTRDLEFGHESRYRATYDDKTGEWTLTDRDSIPASVCRRPSADSRIPSERRERYRTVLERAHDVDKPVAADGAGFERASELRADGGEPECGKRSCDSTDTVSYGSPRVKVRCERHALEAVDGIGPKTADRLFEEFGSLESICYAARYRQTQIAGLQGFSPDSAGDLEDRLKSAGIWQDPDTGTATDGGEREAELVDRAVREAVQLVEAGDSRYVAVNYVVDEYDIHHRRDDVHDRVREQTGRTVATDGGQTTDDTERSDGEKLIDGLNEMIEDSAPDDKHWCPKCEKYGEFVVLQAVERTQFGVENDVIGCPDCRYTTIDATAWRSIDADTDRELATDGGRDIDYDEVRQEVPFFVRRANARGAKAALHLPTEDATREDLAVRCRYNNRDGVSWRVQETESTPDWQLDKRACSECFGRSDTTTSKYGRSPSDVLEEAGFDVVTDGGRRLEGRQAFLSGDAHWCDICEEPFDTLADLVRHDCDEEPGQVAIADGCGSGSRSWTGPGEVHEPEGGRR</sequence>
<dbReference type="OrthoDB" id="206311at2157"/>
<dbReference type="GeneID" id="14209053"/>
<protein>
    <recommendedName>
        <fullName evidence="4">Helix-hairpin-helix domain-containing protein</fullName>
    </recommendedName>
</protein>
<evidence type="ECO:0008006" key="4">
    <source>
        <dbReference type="Google" id="ProtNLM"/>
    </source>
</evidence>
<dbReference type="Gene3D" id="1.10.150.20">
    <property type="entry name" value="5' to 3' exonuclease, C-terminal subdomain"/>
    <property type="match status" value="1"/>
</dbReference>
<dbReference type="Proteomes" id="UP000182829">
    <property type="component" value="Unassembled WGS sequence"/>
</dbReference>
<feature type="region of interest" description="Disordered" evidence="1">
    <location>
        <begin position="562"/>
        <end position="585"/>
    </location>
</feature>
<proteinExistence type="predicted"/>
<dbReference type="EMBL" id="FORO01000002">
    <property type="protein sequence ID" value="SFI61882.1"/>
    <property type="molecule type" value="Genomic_DNA"/>
</dbReference>
<reference evidence="2 3" key="1">
    <citation type="submission" date="2016-10" db="EMBL/GenBank/DDBJ databases">
        <authorList>
            <person name="de Groot N.N."/>
        </authorList>
    </citation>
    <scope>NUCLEOTIDE SEQUENCE [LARGE SCALE GENOMIC DNA]</scope>
    <source>
        <strain evidence="2 3">SP2</strain>
    </source>
</reference>
<evidence type="ECO:0000256" key="1">
    <source>
        <dbReference type="SAM" id="MobiDB-lite"/>
    </source>
</evidence>
<dbReference type="RefSeq" id="WP_005577838.1">
    <property type="nucleotide sequence ID" value="NZ_FORO01000002.1"/>
</dbReference>
<organism evidence="2 3">
    <name type="scientific">Natronobacterium gregoryi</name>
    <dbReference type="NCBI Taxonomy" id="44930"/>
    <lineage>
        <taxon>Archaea</taxon>
        <taxon>Methanobacteriati</taxon>
        <taxon>Methanobacteriota</taxon>
        <taxon>Stenosarchaea group</taxon>
        <taxon>Halobacteria</taxon>
        <taxon>Halobacteriales</taxon>
        <taxon>Natrialbaceae</taxon>
        <taxon>Natronobacterium</taxon>
    </lineage>
</organism>
<evidence type="ECO:0000313" key="2">
    <source>
        <dbReference type="EMBL" id="SFI61882.1"/>
    </source>
</evidence>
<evidence type="ECO:0000313" key="3">
    <source>
        <dbReference type="Proteomes" id="UP000182829"/>
    </source>
</evidence>
<feature type="region of interest" description="Disordered" evidence="1">
    <location>
        <begin position="308"/>
        <end position="329"/>
    </location>
</feature>
<name>A0A1I3JNN0_9EURY</name>